<dbReference type="PANTHER" id="PTHR43788:SF8">
    <property type="entry name" value="DNA-BINDING PROTEIN SMUBP-2"/>
    <property type="match status" value="1"/>
</dbReference>
<evidence type="ECO:0000313" key="8">
    <source>
        <dbReference type="Proteomes" id="UP000436989"/>
    </source>
</evidence>
<keyword evidence="1" id="KW-0547">Nucleotide-binding</keyword>
<evidence type="ECO:0000259" key="5">
    <source>
        <dbReference type="Pfam" id="PF13087"/>
    </source>
</evidence>
<dbReference type="InterPro" id="IPR050534">
    <property type="entry name" value="Coronavir_polyprotein_1ab"/>
</dbReference>
<keyword evidence="3" id="KW-0347">Helicase</keyword>
<feature type="domain" description="DNA2/NAM7 helicase-like C-terminal" evidence="5">
    <location>
        <begin position="945"/>
        <end position="1119"/>
    </location>
</feature>
<dbReference type="InterPro" id="IPR041679">
    <property type="entry name" value="DNA2/NAM7-like_C"/>
</dbReference>
<keyword evidence="8" id="KW-1185">Reference proteome</keyword>
<dbReference type="Gene3D" id="3.40.50.300">
    <property type="entry name" value="P-loop containing nucleotide triphosphate hydrolases"/>
    <property type="match status" value="2"/>
</dbReference>
<dbReference type="GO" id="GO:0016787">
    <property type="term" value="F:hydrolase activity"/>
    <property type="evidence" value="ECO:0007669"/>
    <property type="project" value="UniProtKB-KW"/>
</dbReference>
<feature type="domain" description="YprB ribonuclease H-like" evidence="6">
    <location>
        <begin position="319"/>
        <end position="509"/>
    </location>
</feature>
<proteinExistence type="predicted"/>
<evidence type="ECO:0000256" key="1">
    <source>
        <dbReference type="ARBA" id="ARBA00022741"/>
    </source>
</evidence>
<reference evidence="7 8" key="1">
    <citation type="submission" date="2019-12" db="EMBL/GenBank/DDBJ databases">
        <authorList>
            <person name="Shi Y."/>
        </authorList>
    </citation>
    <scope>NUCLEOTIDE SEQUENCE [LARGE SCALE GENOMIC DNA]</scope>
    <source>
        <strain evidence="7 8">JCM 17929</strain>
    </source>
</reference>
<dbReference type="EMBL" id="WOGU01000004">
    <property type="protein sequence ID" value="MUN62873.1"/>
    <property type="molecule type" value="Genomic_DNA"/>
</dbReference>
<organism evidence="7 8">
    <name type="scientific">Kocuria sediminis</name>
    <dbReference type="NCBI Taxonomy" id="1038857"/>
    <lineage>
        <taxon>Bacteria</taxon>
        <taxon>Bacillati</taxon>
        <taxon>Actinomycetota</taxon>
        <taxon>Actinomycetes</taxon>
        <taxon>Micrococcales</taxon>
        <taxon>Micrococcaceae</taxon>
        <taxon>Kocuria</taxon>
    </lineage>
</organism>
<accession>A0A6N8GNM7</accession>
<keyword evidence="2" id="KW-0378">Hydrolase</keyword>
<dbReference type="CDD" id="cd18808">
    <property type="entry name" value="SF1_C_Upf1"/>
    <property type="match status" value="1"/>
</dbReference>
<dbReference type="InterPro" id="IPR038720">
    <property type="entry name" value="YprB_RNase_H-like_dom"/>
</dbReference>
<dbReference type="GO" id="GO:0005524">
    <property type="term" value="F:ATP binding"/>
    <property type="evidence" value="ECO:0007669"/>
    <property type="project" value="UniProtKB-KW"/>
</dbReference>
<dbReference type="AlphaFoldDB" id="A0A6N8GNM7"/>
<dbReference type="Pfam" id="PF13087">
    <property type="entry name" value="AAA_12"/>
    <property type="match status" value="1"/>
</dbReference>
<evidence type="ECO:0000256" key="3">
    <source>
        <dbReference type="ARBA" id="ARBA00022806"/>
    </source>
</evidence>
<protein>
    <submittedName>
        <fullName evidence="7">TM0106 family RecB-like putative nuclease</fullName>
    </submittedName>
</protein>
<evidence type="ECO:0000256" key="4">
    <source>
        <dbReference type="ARBA" id="ARBA00022840"/>
    </source>
</evidence>
<dbReference type="GO" id="GO:0043139">
    <property type="term" value="F:5'-3' DNA helicase activity"/>
    <property type="evidence" value="ECO:0007669"/>
    <property type="project" value="TreeGrafter"/>
</dbReference>
<keyword evidence="4" id="KW-0067">ATP-binding</keyword>
<gene>
    <name evidence="7" type="ORF">GMA12_06915</name>
</gene>
<dbReference type="PANTHER" id="PTHR43788">
    <property type="entry name" value="DNA2/NAM7 HELICASE FAMILY MEMBER"/>
    <property type="match status" value="1"/>
</dbReference>
<dbReference type="RefSeq" id="WP_156268425.1">
    <property type="nucleotide sequence ID" value="NZ_WOGU01000004.1"/>
</dbReference>
<dbReference type="SUPFAM" id="SSF52540">
    <property type="entry name" value="P-loop containing nucleoside triphosphate hydrolases"/>
    <property type="match status" value="1"/>
</dbReference>
<evidence type="ECO:0000259" key="6">
    <source>
        <dbReference type="Pfam" id="PF13482"/>
    </source>
</evidence>
<dbReference type="CDD" id="cd17934">
    <property type="entry name" value="DEXXQc_Upf1-like"/>
    <property type="match status" value="1"/>
</dbReference>
<dbReference type="NCBIfam" id="TIGR03491">
    <property type="entry name" value="TM0106 family RecB-like putative nuclease"/>
    <property type="match status" value="1"/>
</dbReference>
<dbReference type="InterPro" id="IPR019993">
    <property type="entry name" value="RecB_nuclease_TM0106_put"/>
</dbReference>
<evidence type="ECO:0000313" key="7">
    <source>
        <dbReference type="EMBL" id="MUN62873.1"/>
    </source>
</evidence>
<dbReference type="InterPro" id="IPR027417">
    <property type="entry name" value="P-loop_NTPase"/>
</dbReference>
<name>A0A6N8GNM7_9MICC</name>
<dbReference type="Pfam" id="PF13604">
    <property type="entry name" value="AAA_30"/>
    <property type="match status" value="1"/>
</dbReference>
<evidence type="ECO:0000256" key="2">
    <source>
        <dbReference type="ARBA" id="ARBA00022801"/>
    </source>
</evidence>
<dbReference type="Pfam" id="PF13482">
    <property type="entry name" value="RNase_H_2"/>
    <property type="match status" value="1"/>
</dbReference>
<comment type="caution">
    <text evidence="7">The sequence shown here is derived from an EMBL/GenBank/DDBJ whole genome shotgun (WGS) entry which is preliminary data.</text>
</comment>
<dbReference type="Proteomes" id="UP000436989">
    <property type="component" value="Unassembled WGS sequence"/>
</dbReference>
<dbReference type="InterPro" id="IPR047187">
    <property type="entry name" value="SF1_C_Upf1"/>
</dbReference>
<sequence>MFLIDGKLHWSASDLTAAAGCEYTILRTLDYKLGWADPIEEKKDPFLEHIGRLGDRHEAGLLGNLQMERNVAVLNHIDPPYTMTKVQAAGEATREAFLGEPEVIYQAAFFDGEFFGYADFIERANDGWVVCDAKLARSAKPKALLQLGAYAHQVQQMGLPLSKTVSLLLGNGERADFRVSDVLPVFLERREQLRHLLASHQAGGVAVVWGDERLVACGKCPECHASATAVNDLIGVAGMRMEQRRKLHAAEPAIRTIADLAAATLRPARMAQATFEKLRAQAGLQWKQMQAADTQVAFELTATASTMLALLPAPSEGDLFFDFEGDPLYDEGDLSRVGLEYLWGVLDAAEKYTAIWAHSSAEERDAFISFMNLVAERRAHYPDMHIYHYAPYETTALKRLAMRYQTKEKALDDLLRSGVFVDLYATVRGSVRVGQPSYSIKKLEPLYMGDLLRCDDDDAVDDGGASVVAYHEHRELRVHDPAAAEARLVSLADYNRYDCLSTLRLRDWLLERAVEAGVDDQIVPRIKNIQGEELSDEDPLFLTLMAKSGPVQRHRRTPEEQAFAVLATSLDYYRREHKPYWWEHYERLGHMVDDWHDYRDVYVVESATIIEDWADPGGRSRNARRVLRLVGDWTPGSKANSRAQVVYPTPALTGSLGSDGAPYVVAPSSAVVSDLEDPRVILLTESRNPDGISSHLPAALVPGTPPSTKKIEAAIREVACKAAVASSLPHCGVLDILARRAPRLRGNEALPVTASTTESVVAALISMNDSYVAIQGPPGTGKTYTGARVVKELVEKHHWRIGVVAQSHAVVENLLAGIVEAGLDASLVGKDKVKSERPTWTALKNVPKFLSEHVATGCVIGGTVWDFANENTIARRSLDLLVVDEAGQFSLAATIGASIAAQRLLLLGDPQQLPQVSQALHAEPVNESALGWLMDGHDTIPTNFGYFLGQSYRMHPALCAKVSTLSYEGRLHSAPAAAGRYLDGVTPGLHVVCLDHTGNRTESEEEAAEVVAQVRTFLGKAWTDPDTSTSPRPLKECDFLVVAPYNAQVELIQRALKSADLSDVRVGTVDKFQGQEAPVAIVSTTASSYGDVPRGMGFLLNRNRVNVAVSRAKWRAVLIRSKTLTSFMPSSAGGFLELGAFIGLCQTTGNPDERTEIGESGKNKELMHE</sequence>